<dbReference type="EMBL" id="UFZQ01000001">
    <property type="protein sequence ID" value="STE89782.1"/>
    <property type="molecule type" value="Genomic_DNA"/>
</dbReference>
<name>A0A376L4Y7_ECOLX</name>
<accession>A0A376L4Y7</accession>
<dbReference type="Proteomes" id="UP000255460">
    <property type="component" value="Unassembled WGS sequence"/>
</dbReference>
<evidence type="ECO:0000313" key="7">
    <source>
        <dbReference type="EMBL" id="STE89782.1"/>
    </source>
</evidence>
<keyword evidence="4" id="KW-0677">Repeat</keyword>
<dbReference type="GO" id="GO:0006047">
    <property type="term" value="P:UDP-N-acetylglucosamine metabolic process"/>
    <property type="evidence" value="ECO:0007669"/>
    <property type="project" value="TreeGrafter"/>
</dbReference>
<dbReference type="SUPFAM" id="SSF53697">
    <property type="entry name" value="SIS domain"/>
    <property type="match status" value="1"/>
</dbReference>
<dbReference type="InterPro" id="IPR035466">
    <property type="entry name" value="GlmS/AgaS_SIS"/>
</dbReference>
<keyword evidence="5" id="KW-0315">Glutamine amidotransferase</keyword>
<sequence>MTRAIKVFTVHYMQKEIYEQPNAIKNTLTGRISHGQVDLSELGPNADELLSKVEHIQILACGTSYNSGMVSRYWFESLAGIPCDVEIASEFRYRKICRAS</sequence>
<evidence type="ECO:0000259" key="6">
    <source>
        <dbReference type="PROSITE" id="PS51464"/>
    </source>
</evidence>
<dbReference type="Pfam" id="PF01380">
    <property type="entry name" value="SIS"/>
    <property type="match status" value="1"/>
</dbReference>
<dbReference type="CDD" id="cd05008">
    <property type="entry name" value="SIS_GlmS_GlmD_1"/>
    <property type="match status" value="1"/>
</dbReference>
<protein>
    <recommendedName>
        <fullName evidence="3">Glutamine--fructose-6-phosphate aminotransferase [isomerizing]</fullName>
        <ecNumber evidence="2">2.6.1.16</ecNumber>
    </recommendedName>
</protein>
<evidence type="ECO:0000313" key="8">
    <source>
        <dbReference type="Proteomes" id="UP000255460"/>
    </source>
</evidence>
<evidence type="ECO:0000256" key="5">
    <source>
        <dbReference type="ARBA" id="ARBA00022962"/>
    </source>
</evidence>
<dbReference type="InterPro" id="IPR046348">
    <property type="entry name" value="SIS_dom_sf"/>
</dbReference>
<keyword evidence="7" id="KW-0032">Aminotransferase</keyword>
<comment type="catalytic activity">
    <reaction evidence="1">
        <text>D-fructose 6-phosphate + L-glutamine = D-glucosamine 6-phosphate + L-glutamate</text>
        <dbReference type="Rhea" id="RHEA:13237"/>
        <dbReference type="ChEBI" id="CHEBI:29985"/>
        <dbReference type="ChEBI" id="CHEBI:58359"/>
        <dbReference type="ChEBI" id="CHEBI:58725"/>
        <dbReference type="ChEBI" id="CHEBI:61527"/>
        <dbReference type="EC" id="2.6.1.16"/>
    </reaction>
</comment>
<dbReference type="Gene3D" id="3.40.50.10490">
    <property type="entry name" value="Glucose-6-phosphate isomerase like protein, domain 1"/>
    <property type="match status" value="1"/>
</dbReference>
<evidence type="ECO:0000256" key="4">
    <source>
        <dbReference type="ARBA" id="ARBA00022737"/>
    </source>
</evidence>
<reference evidence="7 8" key="1">
    <citation type="submission" date="2018-06" db="EMBL/GenBank/DDBJ databases">
        <authorList>
            <consortium name="Pathogen Informatics"/>
            <person name="Doyle S."/>
        </authorList>
    </citation>
    <scope>NUCLEOTIDE SEQUENCE [LARGE SCALE GENOMIC DNA]</scope>
    <source>
        <strain evidence="7 8">NCTC10418</strain>
    </source>
</reference>
<keyword evidence="7" id="KW-0808">Transferase</keyword>
<dbReference type="EC" id="2.6.1.16" evidence="2"/>
<dbReference type="AlphaFoldDB" id="A0A376L4Y7"/>
<evidence type="ECO:0000256" key="1">
    <source>
        <dbReference type="ARBA" id="ARBA00001031"/>
    </source>
</evidence>
<dbReference type="GO" id="GO:0005829">
    <property type="term" value="C:cytosol"/>
    <property type="evidence" value="ECO:0007669"/>
    <property type="project" value="TreeGrafter"/>
</dbReference>
<dbReference type="GO" id="GO:0006487">
    <property type="term" value="P:protein N-linked glycosylation"/>
    <property type="evidence" value="ECO:0007669"/>
    <property type="project" value="TreeGrafter"/>
</dbReference>
<dbReference type="GO" id="GO:0004360">
    <property type="term" value="F:glutamine-fructose-6-phosphate transaminase (isomerizing) activity"/>
    <property type="evidence" value="ECO:0007669"/>
    <property type="project" value="UniProtKB-EC"/>
</dbReference>
<organism evidence="7 8">
    <name type="scientific">Escherichia coli</name>
    <dbReference type="NCBI Taxonomy" id="562"/>
    <lineage>
        <taxon>Bacteria</taxon>
        <taxon>Pseudomonadati</taxon>
        <taxon>Pseudomonadota</taxon>
        <taxon>Gammaproteobacteria</taxon>
        <taxon>Enterobacterales</taxon>
        <taxon>Enterobacteriaceae</taxon>
        <taxon>Escherichia</taxon>
    </lineage>
</organism>
<proteinExistence type="predicted"/>
<dbReference type="PANTHER" id="PTHR10937">
    <property type="entry name" value="GLUCOSAMINE--FRUCTOSE-6-PHOSPHATE AMINOTRANSFERASE, ISOMERIZING"/>
    <property type="match status" value="1"/>
</dbReference>
<dbReference type="PANTHER" id="PTHR10937:SF0">
    <property type="entry name" value="GLUTAMINE--FRUCTOSE-6-PHOSPHATE TRANSAMINASE (ISOMERIZING)"/>
    <property type="match status" value="1"/>
</dbReference>
<dbReference type="InterPro" id="IPR001347">
    <property type="entry name" value="SIS_dom"/>
</dbReference>
<dbReference type="GO" id="GO:0006002">
    <property type="term" value="P:fructose 6-phosphate metabolic process"/>
    <property type="evidence" value="ECO:0007669"/>
    <property type="project" value="TreeGrafter"/>
</dbReference>
<dbReference type="PROSITE" id="PS51464">
    <property type="entry name" value="SIS"/>
    <property type="match status" value="1"/>
</dbReference>
<gene>
    <name evidence="7" type="primary">glmS_3</name>
    <name evidence="7" type="ORF">NCTC10418_07551</name>
</gene>
<evidence type="ECO:0000256" key="3">
    <source>
        <dbReference type="ARBA" id="ARBA00016090"/>
    </source>
</evidence>
<evidence type="ECO:0000256" key="2">
    <source>
        <dbReference type="ARBA" id="ARBA00012916"/>
    </source>
</evidence>
<feature type="domain" description="SIS" evidence="6">
    <location>
        <begin position="46"/>
        <end position="100"/>
    </location>
</feature>
<dbReference type="GO" id="GO:0097367">
    <property type="term" value="F:carbohydrate derivative binding"/>
    <property type="evidence" value="ECO:0007669"/>
    <property type="project" value="InterPro"/>
</dbReference>